<gene>
    <name evidence="2" type="ORF">CYCCA115_LOCUS1464</name>
</gene>
<dbReference type="AlphaFoldDB" id="A0AAD2CD47"/>
<dbReference type="Proteomes" id="UP001295423">
    <property type="component" value="Unassembled WGS sequence"/>
</dbReference>
<name>A0AAD2CD47_9STRA</name>
<accession>A0AAD2CD47</accession>
<dbReference type="EMBL" id="CAKOGP040000045">
    <property type="protein sequence ID" value="CAJ1928447.1"/>
    <property type="molecule type" value="Genomic_DNA"/>
</dbReference>
<sequence length="377" mass="43235">MDDADIDGLQYPVSQPHDANGDPQPDVLWDVPKPLKAYLHGIRGYVYHRETVLKDPVTLTNCVLIDPDDFDTYRASSAFIVFRSRTIPQPLVSKPSRQSPAEEFDRGIKLDAILYPTLSGDDKQWDSYRRNLEATCRTHGLKQVLDPKYQPTSLDERDLFDRHQSFLYQVFVRTLLTDQGKKIVRQYDKTYDAQSIYRDLCKFYTQSIKATSTANTKLQWLTTAQLTADQWPGSHVSFILHWLDTLRQYHEVAKHPTPEEQLIVMLSNAVRLVPYLRNVFDTSEQLALQNNNRPLTFDEYASLLEAAAQNHDEVTKGSKPKPNPRKAYATDVVTTGDLEPDPCPPMFDFNIDMDLGDYYAYRTSLSSACKTFLPNEL</sequence>
<evidence type="ECO:0000313" key="2">
    <source>
        <dbReference type="EMBL" id="CAJ1928447.1"/>
    </source>
</evidence>
<organism evidence="2 3">
    <name type="scientific">Cylindrotheca closterium</name>
    <dbReference type="NCBI Taxonomy" id="2856"/>
    <lineage>
        <taxon>Eukaryota</taxon>
        <taxon>Sar</taxon>
        <taxon>Stramenopiles</taxon>
        <taxon>Ochrophyta</taxon>
        <taxon>Bacillariophyta</taxon>
        <taxon>Bacillariophyceae</taxon>
        <taxon>Bacillariophycidae</taxon>
        <taxon>Bacillariales</taxon>
        <taxon>Bacillariaceae</taxon>
        <taxon>Cylindrotheca</taxon>
    </lineage>
</organism>
<proteinExistence type="predicted"/>
<keyword evidence="3" id="KW-1185">Reference proteome</keyword>
<protein>
    <submittedName>
        <fullName evidence="2">Uncharacterized protein</fullName>
    </submittedName>
</protein>
<evidence type="ECO:0000256" key="1">
    <source>
        <dbReference type="SAM" id="MobiDB-lite"/>
    </source>
</evidence>
<evidence type="ECO:0000313" key="3">
    <source>
        <dbReference type="Proteomes" id="UP001295423"/>
    </source>
</evidence>
<feature type="region of interest" description="Disordered" evidence="1">
    <location>
        <begin position="1"/>
        <end position="24"/>
    </location>
</feature>
<reference evidence="2" key="1">
    <citation type="submission" date="2023-08" db="EMBL/GenBank/DDBJ databases">
        <authorList>
            <person name="Audoor S."/>
            <person name="Bilcke G."/>
        </authorList>
    </citation>
    <scope>NUCLEOTIDE SEQUENCE</scope>
</reference>
<comment type="caution">
    <text evidence="2">The sequence shown here is derived from an EMBL/GenBank/DDBJ whole genome shotgun (WGS) entry which is preliminary data.</text>
</comment>